<sequence length="43" mass="5023">MTIIIEEFEIKKGQIEIVWFYHESPEDSEAEITTFACTPAMIM</sequence>
<name>X0WAM0_9ZZZZ</name>
<dbReference type="AlphaFoldDB" id="X0WAM0"/>
<reference evidence="1" key="1">
    <citation type="journal article" date="2014" name="Front. Microbiol.">
        <title>High frequency of phylogenetically diverse reductive dehalogenase-homologous genes in deep subseafloor sedimentary metagenomes.</title>
        <authorList>
            <person name="Kawai M."/>
            <person name="Futagami T."/>
            <person name="Toyoda A."/>
            <person name="Takaki Y."/>
            <person name="Nishi S."/>
            <person name="Hori S."/>
            <person name="Arai W."/>
            <person name="Tsubouchi T."/>
            <person name="Morono Y."/>
            <person name="Uchiyama I."/>
            <person name="Ito T."/>
            <person name="Fujiyama A."/>
            <person name="Inagaki F."/>
            <person name="Takami H."/>
        </authorList>
    </citation>
    <scope>NUCLEOTIDE SEQUENCE</scope>
    <source>
        <strain evidence="1">Expedition CK06-06</strain>
    </source>
</reference>
<protein>
    <submittedName>
        <fullName evidence="1">Uncharacterized protein</fullName>
    </submittedName>
</protein>
<organism evidence="1">
    <name type="scientific">marine sediment metagenome</name>
    <dbReference type="NCBI Taxonomy" id="412755"/>
    <lineage>
        <taxon>unclassified sequences</taxon>
        <taxon>metagenomes</taxon>
        <taxon>ecological metagenomes</taxon>
    </lineage>
</organism>
<evidence type="ECO:0000313" key="1">
    <source>
        <dbReference type="EMBL" id="GAG09716.1"/>
    </source>
</evidence>
<accession>X0WAM0</accession>
<gene>
    <name evidence="1" type="ORF">S01H1_40901</name>
</gene>
<dbReference type="EMBL" id="BARS01025919">
    <property type="protein sequence ID" value="GAG09716.1"/>
    <property type="molecule type" value="Genomic_DNA"/>
</dbReference>
<proteinExistence type="predicted"/>
<comment type="caution">
    <text evidence="1">The sequence shown here is derived from an EMBL/GenBank/DDBJ whole genome shotgun (WGS) entry which is preliminary data.</text>
</comment>
<feature type="non-terminal residue" evidence="1">
    <location>
        <position position="43"/>
    </location>
</feature>